<dbReference type="InterPro" id="IPR013762">
    <property type="entry name" value="Integrase-like_cat_sf"/>
</dbReference>
<evidence type="ECO:0008006" key="3">
    <source>
        <dbReference type="Google" id="ProtNLM"/>
    </source>
</evidence>
<dbReference type="EMBL" id="QLSX01000001">
    <property type="protein sequence ID" value="RAR64290.1"/>
    <property type="molecule type" value="Genomic_DNA"/>
</dbReference>
<protein>
    <recommendedName>
        <fullName evidence="3">Phage integrase family protein</fullName>
    </recommendedName>
</protein>
<dbReference type="RefSeq" id="WP_258395864.1">
    <property type="nucleotide sequence ID" value="NZ_QLSX01000001.1"/>
</dbReference>
<dbReference type="Proteomes" id="UP000249700">
    <property type="component" value="Unassembled WGS sequence"/>
</dbReference>
<dbReference type="GO" id="GO:0003677">
    <property type="term" value="F:DNA binding"/>
    <property type="evidence" value="ECO:0007669"/>
    <property type="project" value="InterPro"/>
</dbReference>
<accession>A0A328XVJ0</accession>
<dbReference type="CDD" id="cd07177">
    <property type="entry name" value="terB_like"/>
    <property type="match status" value="1"/>
</dbReference>
<evidence type="ECO:0000313" key="1">
    <source>
        <dbReference type="EMBL" id="RAR64290.1"/>
    </source>
</evidence>
<dbReference type="GO" id="GO:0006310">
    <property type="term" value="P:DNA recombination"/>
    <property type="evidence" value="ECO:0007669"/>
    <property type="project" value="InterPro"/>
</dbReference>
<dbReference type="Gene3D" id="1.10.443.10">
    <property type="entry name" value="Intergrase catalytic core"/>
    <property type="match status" value="1"/>
</dbReference>
<gene>
    <name evidence="1" type="ORF">BCL93_101109</name>
</gene>
<proteinExistence type="predicted"/>
<reference evidence="1 2" key="1">
    <citation type="submission" date="2018-06" db="EMBL/GenBank/DDBJ databases">
        <title>Comparative analysis of microorganisms from saline springs in Andes Mountain Range, Colombia.</title>
        <authorList>
            <person name="Rubin E."/>
        </authorList>
    </citation>
    <scope>NUCLEOTIDE SEQUENCE [LARGE SCALE GENOMIC DNA]</scope>
    <source>
        <strain evidence="1 2">USBA-857</strain>
    </source>
</reference>
<dbReference type="AlphaFoldDB" id="A0A328XVJ0"/>
<sequence length="688" mass="78556">MSVNNTVWQSKITVPVGITPPDDFIGRLGDYPTPSFVISRDRSGNPVSVFEDDCWDFRAYDIKYRPTALYFGYWISGDIDFRNREILDSLKRLIFCLIWFHPRKAHSTKSITKISSALKLIGEFAYKQNVSVEQLLSSYELLGKMAEGDRGQPVSGDTLFALKNLIQSLFKVGPQALGFEICTVNKLTDFLSSLYEYRKSLRQTPPIPSRIYSKIIRNSCSFLDIIEPKMDDLIWLIEKHEDNSYTGLTHNAQKTKARKEGKMFVQHDRFLKHAIEAGKPYVDARLYKTLDDLIEEKELDELFEKIEFSRSPHGLATGIMKIQYLCKTIIQIFTGMRHEEARFLPFDCLDVQVRNRNRFYLIEGLTTKFGEKNAKWVTNDAGARAVRLAQKLANFVYRFINVVPKKMLETPLFITPGYTGVGTNFIPLPEDGVLVPQVMSANEYKRASYLHVEITENDVSELESIDPFRSWREESEFSIGSIWPLKSHQFRRSLALYASCSGMVSLPSLRRQLKHITNDMSLYYSQGSSFAKNMLSEVKDHFIKEYQIAQPIAQSLAYLSDVLLSDERLFGAAGALVTARADGHILAEERKVIERRFKNGEIAYQETVLGGCIAVNSCDRKALRSLTACIGCDKAILKGSKLRRVIGAQERFLEKLNKDSVEYRTEVSELKILKSMYSKVESRETENG</sequence>
<evidence type="ECO:0000313" key="2">
    <source>
        <dbReference type="Proteomes" id="UP000249700"/>
    </source>
</evidence>
<name>A0A328XVJ0_9GAMM</name>
<organism evidence="1 2">
    <name type="scientific">Onishia taeanensis</name>
    <dbReference type="NCBI Taxonomy" id="284577"/>
    <lineage>
        <taxon>Bacteria</taxon>
        <taxon>Pseudomonadati</taxon>
        <taxon>Pseudomonadota</taxon>
        <taxon>Gammaproteobacteria</taxon>
        <taxon>Oceanospirillales</taxon>
        <taxon>Halomonadaceae</taxon>
        <taxon>Onishia</taxon>
    </lineage>
</organism>
<dbReference type="GO" id="GO:0015074">
    <property type="term" value="P:DNA integration"/>
    <property type="evidence" value="ECO:0007669"/>
    <property type="project" value="InterPro"/>
</dbReference>
<comment type="caution">
    <text evidence="1">The sequence shown here is derived from an EMBL/GenBank/DDBJ whole genome shotgun (WGS) entry which is preliminary data.</text>
</comment>